<dbReference type="EMBL" id="CAEZTC010000126">
    <property type="protein sequence ID" value="CAB4563997.1"/>
    <property type="molecule type" value="Genomic_DNA"/>
</dbReference>
<evidence type="ECO:0000313" key="2">
    <source>
        <dbReference type="EMBL" id="CAB4563997.1"/>
    </source>
</evidence>
<accession>A0A6J6DIQ0</accession>
<feature type="region of interest" description="Disordered" evidence="1">
    <location>
        <begin position="1"/>
        <end position="22"/>
    </location>
</feature>
<protein>
    <submittedName>
        <fullName evidence="2">Unannotated protein</fullName>
    </submittedName>
</protein>
<evidence type="ECO:0000256" key="1">
    <source>
        <dbReference type="SAM" id="MobiDB-lite"/>
    </source>
</evidence>
<feature type="compositionally biased region" description="Polar residues" evidence="1">
    <location>
        <begin position="9"/>
        <end position="22"/>
    </location>
</feature>
<proteinExistence type="predicted"/>
<sequence length="136" mass="14890">MLTAFHANTVANENNPENKSPYTNTFLCPYRSPIFPYAGPTTPKANIGPVMDQFNTDTVEFKSREMVSSETTKIVMVELVVNKPPNTTNKVAHFRVSPTLRAIRRGIICVQGTTDISSTPACSSVIVSRPCGVRIS</sequence>
<name>A0A6J6DIQ0_9ZZZZ</name>
<reference evidence="2" key="1">
    <citation type="submission" date="2020-05" db="EMBL/GenBank/DDBJ databases">
        <authorList>
            <person name="Chiriac C."/>
            <person name="Salcher M."/>
            <person name="Ghai R."/>
            <person name="Kavagutti S V."/>
        </authorList>
    </citation>
    <scope>NUCLEOTIDE SEQUENCE</scope>
</reference>
<gene>
    <name evidence="2" type="ORF">UFOPK1572_01012</name>
</gene>
<dbReference type="AlphaFoldDB" id="A0A6J6DIQ0"/>
<organism evidence="2">
    <name type="scientific">freshwater metagenome</name>
    <dbReference type="NCBI Taxonomy" id="449393"/>
    <lineage>
        <taxon>unclassified sequences</taxon>
        <taxon>metagenomes</taxon>
        <taxon>ecological metagenomes</taxon>
    </lineage>
</organism>